<sequence length="254" mass="27909">MLLKRTSFEAVIEGFEADAPAKWPLKGKSLPYVKLQWAMEDCYAQATAQGKDGTAPAKPDPPPFFRSLTEEIRLVDRHFVRTALRILNLNGWTSRLRLGALRAMMCHSAVECERARLAAEVHWCQQYAAINRIALQRLTEQYDRSRCGSAGARFLQAHSEIGLFLRTPLLDELLSLKQLLVGPADASRLDHGMASPRQALLETIHLPGRQVSALGRSSVPATLASKAWDTCSLPAGSHAKSGPLPDIPKSCFAA</sequence>
<keyword evidence="2" id="KW-1185">Reference proteome</keyword>
<proteinExistence type="predicted"/>
<name>I0YKE3_COCSC</name>
<reference evidence="1 2" key="1">
    <citation type="journal article" date="2012" name="Genome Biol.">
        <title>The genome of the polar eukaryotic microalga coccomyxa subellipsoidea reveals traits of cold adaptation.</title>
        <authorList>
            <person name="Blanc G."/>
            <person name="Agarkova I."/>
            <person name="Grimwood J."/>
            <person name="Kuo A."/>
            <person name="Brueggeman A."/>
            <person name="Dunigan D."/>
            <person name="Gurnon J."/>
            <person name="Ladunga I."/>
            <person name="Lindquist E."/>
            <person name="Lucas S."/>
            <person name="Pangilinan J."/>
            <person name="Proschold T."/>
            <person name="Salamov A."/>
            <person name="Schmutz J."/>
            <person name="Weeks D."/>
            <person name="Yamada T."/>
            <person name="Claverie J.M."/>
            <person name="Grigoriev I."/>
            <person name="Van Etten J."/>
            <person name="Lomsadze A."/>
            <person name="Borodovsky M."/>
        </authorList>
    </citation>
    <scope>NUCLEOTIDE SEQUENCE [LARGE SCALE GENOMIC DNA]</scope>
    <source>
        <strain evidence="1 2">C-169</strain>
    </source>
</reference>
<evidence type="ECO:0000313" key="2">
    <source>
        <dbReference type="Proteomes" id="UP000007264"/>
    </source>
</evidence>
<organism evidence="1 2">
    <name type="scientific">Coccomyxa subellipsoidea (strain C-169)</name>
    <name type="common">Green microalga</name>
    <dbReference type="NCBI Taxonomy" id="574566"/>
    <lineage>
        <taxon>Eukaryota</taxon>
        <taxon>Viridiplantae</taxon>
        <taxon>Chlorophyta</taxon>
        <taxon>core chlorophytes</taxon>
        <taxon>Trebouxiophyceae</taxon>
        <taxon>Trebouxiophyceae incertae sedis</taxon>
        <taxon>Coccomyxaceae</taxon>
        <taxon>Coccomyxa</taxon>
        <taxon>Coccomyxa subellipsoidea</taxon>
    </lineage>
</organism>
<dbReference type="GeneID" id="17036812"/>
<gene>
    <name evidence="1" type="ORF">COCSUDRAFT_59790</name>
</gene>
<protein>
    <submittedName>
        <fullName evidence="1">Uncharacterized protein</fullName>
    </submittedName>
</protein>
<dbReference type="RefSeq" id="XP_005643406.1">
    <property type="nucleotide sequence ID" value="XM_005643349.1"/>
</dbReference>
<dbReference type="AlphaFoldDB" id="I0YKE3"/>
<comment type="caution">
    <text evidence="1">The sequence shown here is derived from an EMBL/GenBank/DDBJ whole genome shotgun (WGS) entry which is preliminary data.</text>
</comment>
<dbReference type="KEGG" id="csl:COCSUDRAFT_59790"/>
<dbReference type="EMBL" id="AGSI01000021">
    <property type="protein sequence ID" value="EIE18862.1"/>
    <property type="molecule type" value="Genomic_DNA"/>
</dbReference>
<accession>I0YKE3</accession>
<dbReference type="Proteomes" id="UP000007264">
    <property type="component" value="Unassembled WGS sequence"/>
</dbReference>
<evidence type="ECO:0000313" key="1">
    <source>
        <dbReference type="EMBL" id="EIE18862.1"/>
    </source>
</evidence>
<dbReference type="OrthoDB" id="10375479at2759"/>